<dbReference type="InterPro" id="IPR021225">
    <property type="entry name" value="Tlde1_dom"/>
</dbReference>
<protein>
    <recommendedName>
        <fullName evidence="1">Tlde1 domain-containing protein</fullName>
    </recommendedName>
</protein>
<proteinExistence type="predicted"/>
<sequence length="126" mass="14001">MCHPNFGAIPEGRYYIIDRQSGGLLGAVREFFTDKKEWFALYAIDTKIDDETFCESVKRGNFRLHPKGIAGISEGCVTVESHADFHKLRTILKGTVPSKIPGTNYTTYGACKKFCVSSFGIKGGER</sequence>
<comment type="caution">
    <text evidence="2">The sequence shown here is derived from an EMBL/GenBank/DDBJ whole genome shotgun (WGS) entry which is preliminary data.</text>
</comment>
<evidence type="ECO:0000259" key="1">
    <source>
        <dbReference type="Pfam" id="PF10908"/>
    </source>
</evidence>
<reference evidence="3" key="1">
    <citation type="journal article" date="2019" name="Int. J. Syst. Evol. Microbiol.">
        <title>The Global Catalogue of Microorganisms (GCM) 10K type strain sequencing project: providing services to taxonomists for standard genome sequencing and annotation.</title>
        <authorList>
            <consortium name="The Broad Institute Genomics Platform"/>
            <consortium name="The Broad Institute Genome Sequencing Center for Infectious Disease"/>
            <person name="Wu L."/>
            <person name="Ma J."/>
        </authorList>
    </citation>
    <scope>NUCLEOTIDE SEQUENCE [LARGE SCALE GENOMIC DNA]</scope>
    <source>
        <strain evidence="3">NBRC 105857</strain>
    </source>
</reference>
<dbReference type="Pfam" id="PF10908">
    <property type="entry name" value="Tlde1_dom"/>
    <property type="match status" value="1"/>
</dbReference>
<evidence type="ECO:0000313" key="2">
    <source>
        <dbReference type="EMBL" id="GLR25183.1"/>
    </source>
</evidence>
<gene>
    <name evidence="2" type="ORF">GCM10007875_02700</name>
</gene>
<keyword evidence="3" id="KW-1185">Reference proteome</keyword>
<dbReference type="EMBL" id="BSOJ01000004">
    <property type="protein sequence ID" value="GLR25183.1"/>
    <property type="molecule type" value="Genomic_DNA"/>
</dbReference>
<feature type="domain" description="Tlde1" evidence="1">
    <location>
        <begin position="2"/>
        <end position="102"/>
    </location>
</feature>
<name>A0ABQ5YQI0_9BURK</name>
<dbReference type="Proteomes" id="UP001156664">
    <property type="component" value="Unassembled WGS sequence"/>
</dbReference>
<organism evidence="2 3">
    <name type="scientific">Limnobacter litoralis</name>
    <dbReference type="NCBI Taxonomy" id="481366"/>
    <lineage>
        <taxon>Bacteria</taxon>
        <taxon>Pseudomonadati</taxon>
        <taxon>Pseudomonadota</taxon>
        <taxon>Betaproteobacteria</taxon>
        <taxon>Burkholderiales</taxon>
        <taxon>Burkholderiaceae</taxon>
        <taxon>Limnobacter</taxon>
    </lineage>
</organism>
<evidence type="ECO:0000313" key="3">
    <source>
        <dbReference type="Proteomes" id="UP001156664"/>
    </source>
</evidence>
<accession>A0ABQ5YQI0</accession>